<comment type="similarity">
    <text evidence="1 4">Belongs to the UDP-glycosyltransferase family.</text>
</comment>
<evidence type="ECO:0000256" key="4">
    <source>
        <dbReference type="RuleBase" id="RU003718"/>
    </source>
</evidence>
<dbReference type="InterPro" id="IPR002213">
    <property type="entry name" value="UDP_glucos_trans"/>
</dbReference>
<dbReference type="PANTHER" id="PTHR48046">
    <property type="entry name" value="UDP-GLYCOSYLTRANSFERASE 72E1"/>
    <property type="match status" value="1"/>
</dbReference>
<reference evidence="6" key="1">
    <citation type="journal article" date="2016" name="Nat. Genet.">
        <title>The genome sequences of Arachis duranensis and Arachis ipaensis, the diploid ancestors of cultivated peanut.</title>
        <authorList>
            <person name="Bertioli D.J."/>
            <person name="Cannon S.B."/>
            <person name="Froenicke L."/>
            <person name="Huang G."/>
            <person name="Farmer A.D."/>
            <person name="Cannon E.K."/>
            <person name="Liu X."/>
            <person name="Gao D."/>
            <person name="Clevenger J."/>
            <person name="Dash S."/>
            <person name="Ren L."/>
            <person name="Moretzsohn M.C."/>
            <person name="Shirasawa K."/>
            <person name="Huang W."/>
            <person name="Vidigal B."/>
            <person name="Abernathy B."/>
            <person name="Chu Y."/>
            <person name="Niederhuth C.E."/>
            <person name="Umale P."/>
            <person name="Araujo A.C."/>
            <person name="Kozik A."/>
            <person name="Kim K.D."/>
            <person name="Burow M.D."/>
            <person name="Varshney R.K."/>
            <person name="Wang X."/>
            <person name="Zhang X."/>
            <person name="Barkley N."/>
            <person name="Guimaraes P.M."/>
            <person name="Isobe S."/>
            <person name="Guo B."/>
            <person name="Liao B."/>
            <person name="Stalker H.T."/>
            <person name="Schmitz R.J."/>
            <person name="Scheffler B.E."/>
            <person name="Leal-Bertioli S.C."/>
            <person name="Xun X."/>
            <person name="Jackson S.A."/>
            <person name="Michelmore R."/>
            <person name="Ozias-Akins P."/>
        </authorList>
    </citation>
    <scope>NUCLEOTIDE SEQUENCE [LARGE SCALE GENOMIC DNA]</scope>
    <source>
        <strain evidence="6">cv. V14167</strain>
    </source>
</reference>
<evidence type="ECO:0000313" key="7">
    <source>
        <dbReference type="RefSeq" id="XP_015942967.3"/>
    </source>
</evidence>
<dbReference type="Pfam" id="PF00201">
    <property type="entry name" value="UDPGT"/>
    <property type="match status" value="1"/>
</dbReference>
<dbReference type="RefSeq" id="XP_015942967.3">
    <property type="nucleotide sequence ID" value="XM_016087481.3"/>
</dbReference>
<dbReference type="Proteomes" id="UP000515211">
    <property type="component" value="Chromosome 10"/>
</dbReference>
<keyword evidence="3 4" id="KW-0808">Transferase</keyword>
<dbReference type="AlphaFoldDB" id="A0A6P4BIW9"/>
<gene>
    <name evidence="7" type="primary">LOC107468227</name>
</gene>
<dbReference type="Gene3D" id="3.40.50.2000">
    <property type="entry name" value="Glycogen Phosphorylase B"/>
    <property type="match status" value="2"/>
</dbReference>
<dbReference type="SUPFAM" id="SSF53756">
    <property type="entry name" value="UDP-Glycosyltransferase/glycogen phosphorylase"/>
    <property type="match status" value="1"/>
</dbReference>
<name>A0A6P4BIW9_ARADU</name>
<accession>A0A6P4BIW9</accession>
<dbReference type="InterPro" id="IPR035595">
    <property type="entry name" value="UDP_glycos_trans_CS"/>
</dbReference>
<evidence type="ECO:0000256" key="1">
    <source>
        <dbReference type="ARBA" id="ARBA00009995"/>
    </source>
</evidence>
<keyword evidence="6" id="KW-1185">Reference proteome</keyword>
<dbReference type="FunFam" id="3.40.50.2000:FF:000060">
    <property type="entry name" value="Glycosyltransferase"/>
    <property type="match status" value="1"/>
</dbReference>
<dbReference type="PANTHER" id="PTHR48046:SF4">
    <property type="entry name" value="GLYCOSYLTRANSFERASE"/>
    <property type="match status" value="1"/>
</dbReference>
<keyword evidence="2 4" id="KW-0328">Glycosyltransferase</keyword>
<organism evidence="6 7">
    <name type="scientific">Arachis duranensis</name>
    <name type="common">Wild peanut</name>
    <dbReference type="NCBI Taxonomy" id="130453"/>
    <lineage>
        <taxon>Eukaryota</taxon>
        <taxon>Viridiplantae</taxon>
        <taxon>Streptophyta</taxon>
        <taxon>Embryophyta</taxon>
        <taxon>Tracheophyta</taxon>
        <taxon>Spermatophyta</taxon>
        <taxon>Magnoliopsida</taxon>
        <taxon>eudicotyledons</taxon>
        <taxon>Gunneridae</taxon>
        <taxon>Pentapetalae</taxon>
        <taxon>rosids</taxon>
        <taxon>fabids</taxon>
        <taxon>Fabales</taxon>
        <taxon>Fabaceae</taxon>
        <taxon>Papilionoideae</taxon>
        <taxon>50 kb inversion clade</taxon>
        <taxon>dalbergioids sensu lato</taxon>
        <taxon>Dalbergieae</taxon>
        <taxon>Pterocarpus clade</taxon>
        <taxon>Arachis</taxon>
    </lineage>
</organism>
<sequence>MMKPHIALLPCPAMGHVTPMLQLANRLVLIHHCHVTFLHFTAEDDHRPHHLMKLPPSVTVLPLPLADISALTTGDTPLFSRHCITVRETLLRSLKPTLLQHLQQTPQAFITDMFCTQALETCAQLAIPSYILFTTSALFLSFSLFFRDTADNNKASGEFLQLPGGCKPLIIRTADLPLKYNLDDEWYRYHIKRIPKASGILLNTFEELEPEQLRAIGENSFFKEIDTPPIFPIGPLVKETEPVCGRREECIMNWLDKQPSGSVVLVAFGSFGRLCAEQISELAWGLELSQQRFLWVARAEEEKDLPEGFAERTRGTGMVVDSWVPQVRVLGHVSTGAFLSHCGWNSVMESVCNGVPLIAWPLHADQMMNATMIAEEIGVAVKVKVFGREEIGRVVRGVMEGEEGKAVKERVKEVKESALKSLAKGGSSYEALDSLLLQWKQITSQIQYYASIDYGSVWFSILKTHAASVGDSIIRDYELQFHKYNLKRVGTAEN</sequence>
<evidence type="ECO:0000256" key="3">
    <source>
        <dbReference type="ARBA" id="ARBA00022679"/>
    </source>
</evidence>
<dbReference type="CDD" id="cd03784">
    <property type="entry name" value="GT1_Gtf-like"/>
    <property type="match status" value="1"/>
</dbReference>
<evidence type="ECO:0000256" key="5">
    <source>
        <dbReference type="RuleBase" id="RU362057"/>
    </source>
</evidence>
<dbReference type="KEGG" id="adu:107468227"/>
<dbReference type="PROSITE" id="PS00375">
    <property type="entry name" value="UDPGT"/>
    <property type="match status" value="1"/>
</dbReference>
<reference evidence="7" key="2">
    <citation type="submission" date="2025-08" db="UniProtKB">
        <authorList>
            <consortium name="RefSeq"/>
        </authorList>
    </citation>
    <scope>IDENTIFICATION</scope>
    <source>
        <tissue evidence="7">Whole plant</tissue>
    </source>
</reference>
<dbReference type="GO" id="GO:0008194">
    <property type="term" value="F:UDP-glycosyltransferase activity"/>
    <property type="evidence" value="ECO:0007669"/>
    <property type="project" value="InterPro"/>
</dbReference>
<protein>
    <recommendedName>
        <fullName evidence="5">Glycosyltransferase</fullName>
        <ecNumber evidence="5">2.4.1.-</ecNumber>
    </recommendedName>
</protein>
<proteinExistence type="inferred from homology"/>
<dbReference type="EC" id="2.4.1.-" evidence="5"/>
<evidence type="ECO:0000313" key="6">
    <source>
        <dbReference type="Proteomes" id="UP000515211"/>
    </source>
</evidence>
<evidence type="ECO:0000256" key="2">
    <source>
        <dbReference type="ARBA" id="ARBA00022676"/>
    </source>
</evidence>
<dbReference type="GeneID" id="107468227"/>